<dbReference type="AlphaFoldDB" id="A0A139A9B2"/>
<feature type="compositionally biased region" description="Basic and acidic residues" evidence="1">
    <location>
        <begin position="89"/>
        <end position="98"/>
    </location>
</feature>
<proteinExistence type="predicted"/>
<feature type="compositionally biased region" description="Basic and acidic residues" evidence="1">
    <location>
        <begin position="41"/>
        <end position="55"/>
    </location>
</feature>
<feature type="transmembrane region" description="Helical" evidence="2">
    <location>
        <begin position="350"/>
        <end position="368"/>
    </location>
</feature>
<sequence>MGDEGTSIAPSPSSLRQSPVLLDPQISQALIITDIDLDTDHDEHEHEHNHGHDEPTPGPGLGLGQLALLNESNGTKFQSFGNASRSSHKKNDREVPTAKRSRIELTLFSVLHSMVAGNEVPPSLAYPLTIFEDMQLLYFCWHPGHSLPGMPSWIHYIWNPLTLRPGNFYAFLAIFSAAWLVVSTLVGTICFCGFSFSRGKFKYVWPLILLRSGTLLAVGILNIPITEIFLVPLDCDNGALSMYPQVACYTSVQHLVPFILSIIGLVLFIPYTIVMALVYVDGNPKSANNPLTRAHGRTDLLYVVVKLVVVFVWEFPVPPANKLVILVVFMLFLTKETIQKQPFHDVTLQSIRSGIFVAAVVSSFISLLSEVLGASSLDSLGPFITLVVSLPFSFALGFFLNRWVINTVTRRIYMRFQAQIKDMRTKTGMLSFAGVERNGPRLSRRVSIVENQISHVLDDIGTNIMSLTSEKTVKEPPVFRSPHEVEIACRFVRNTENPNALILMREIFEAAFLQYPKDGFVHITAALYLLAFSSETTMLLHPSETNAEKAETLLCKLASMRNAFDVRFLSFVCEKLIEQTLKVGGGVIKNVVCSYVEVLSQENYAKTYHIASLSELKAFWTSVRRGSTTKDYLDYPNYLPFIADATSKAKENYHRLTTRFPKSKNTLRLFAQFTGTVLADAEECRRLLASAEELEELEQGSDFDLTKEHPRHLLKQVSLEKNASLARMKGFSEENHDEGPPNSVDERKLSRRTFSDAEAPVVSRKAASSHGGSSQTSESREVRRQRIMRNEFIKRLVNIPLTFSRRLKILAGVCVIVATCAIGYTTSVFSSVAVDVNSFLTTTEIGRMAVASIQAARLMSYFGSKGDNTSYQYWKKQADSANTFTATVSLPYLIDRSSLQTGMVDVVTYDKITKDALSTQPYSKSMNQYQAIPKKALDDILLQIDEQLELLVQDGVEGKAGSSTIQDGARGGHRITESLNVIASLFLIGACACAILLPLIYRLPTNTTYVSLVNYTGGRKYMVRMVRTLGYEVLINDNTTWLAGRPEMHMRYYIDKMEALHLNSMTGHGEREIPPTSSIEIIRPILAEPGCNTDCDPNVKHYNGTIGWTFDEAVAPVDQMINDYIRAAREFLIINALQGSQNFVDDRMRFMEEIQVDIVAALLKVDELVLNVFLPQGNNNAMSASIALFVLTVISITGLYTFNFRGLIERRVQQMEIVVCLLHMVPQAALNASPKLTRLIQTGGATLGEDE</sequence>
<organism evidence="4 5">
    <name type="scientific">Gonapodya prolifera (strain JEL478)</name>
    <name type="common">Monoblepharis prolifera</name>
    <dbReference type="NCBI Taxonomy" id="1344416"/>
    <lineage>
        <taxon>Eukaryota</taxon>
        <taxon>Fungi</taxon>
        <taxon>Fungi incertae sedis</taxon>
        <taxon>Chytridiomycota</taxon>
        <taxon>Chytridiomycota incertae sedis</taxon>
        <taxon>Monoblepharidomycetes</taxon>
        <taxon>Monoblepharidales</taxon>
        <taxon>Gonapodyaceae</taxon>
        <taxon>Gonapodya</taxon>
    </lineage>
</organism>
<feature type="region of interest" description="Disordered" evidence="1">
    <location>
        <begin position="79"/>
        <end position="98"/>
    </location>
</feature>
<dbReference type="EMBL" id="KQ965780">
    <property type="protein sequence ID" value="KXS13274.1"/>
    <property type="molecule type" value="Genomic_DNA"/>
</dbReference>
<dbReference type="STRING" id="1344416.A0A139A9B2"/>
<feature type="transmembrane region" description="Helical" evidence="2">
    <location>
        <begin position="1181"/>
        <end position="1202"/>
    </location>
</feature>
<keyword evidence="2" id="KW-0812">Transmembrane</keyword>
<feature type="transmembrane region" description="Helical" evidence="2">
    <location>
        <begin position="168"/>
        <end position="196"/>
    </location>
</feature>
<feature type="transmembrane region" description="Helical" evidence="2">
    <location>
        <begin position="380"/>
        <end position="405"/>
    </location>
</feature>
<dbReference type="Proteomes" id="UP000070544">
    <property type="component" value="Unassembled WGS sequence"/>
</dbReference>
<feature type="region of interest" description="Disordered" evidence="1">
    <location>
        <begin position="730"/>
        <end position="749"/>
    </location>
</feature>
<dbReference type="InterPro" id="IPR052994">
    <property type="entry name" value="Tiny_macrocysts_regulators"/>
</dbReference>
<gene>
    <name evidence="4" type="ORF">M427DRAFT_71499</name>
</gene>
<dbReference type="PANTHER" id="PTHR31600:SF2">
    <property type="entry name" value="GAMETE ENRICHED GENE 10 PROTEIN-RELATED"/>
    <property type="match status" value="1"/>
</dbReference>
<evidence type="ECO:0000313" key="4">
    <source>
        <dbReference type="EMBL" id="KXS13274.1"/>
    </source>
</evidence>
<dbReference type="PANTHER" id="PTHR31600">
    <property type="entry name" value="TINY MACROCYSTS PROTEIN B-RELATED"/>
    <property type="match status" value="1"/>
</dbReference>
<feature type="transmembrane region" description="Helical" evidence="2">
    <location>
        <begin position="979"/>
        <end position="1001"/>
    </location>
</feature>
<feature type="transmembrane region" description="Helical" evidence="2">
    <location>
        <begin position="300"/>
        <end position="317"/>
    </location>
</feature>
<reference evidence="4 5" key="1">
    <citation type="journal article" date="2015" name="Genome Biol. Evol.">
        <title>Phylogenomic analyses indicate that early fungi evolved digesting cell walls of algal ancestors of land plants.</title>
        <authorList>
            <person name="Chang Y."/>
            <person name="Wang S."/>
            <person name="Sekimoto S."/>
            <person name="Aerts A.L."/>
            <person name="Choi C."/>
            <person name="Clum A."/>
            <person name="LaButti K.M."/>
            <person name="Lindquist E.A."/>
            <person name="Yee Ngan C."/>
            <person name="Ohm R.A."/>
            <person name="Salamov A.A."/>
            <person name="Grigoriev I.V."/>
            <person name="Spatafora J.W."/>
            <person name="Berbee M.L."/>
        </authorList>
    </citation>
    <scope>NUCLEOTIDE SEQUENCE [LARGE SCALE GENOMIC DNA]</scope>
    <source>
        <strain evidence="4 5">JEL478</strain>
    </source>
</reference>
<evidence type="ECO:0000256" key="2">
    <source>
        <dbReference type="SAM" id="Phobius"/>
    </source>
</evidence>
<keyword evidence="5" id="KW-1185">Reference proteome</keyword>
<protein>
    <recommendedName>
        <fullName evidence="3">TmcB/TmcC TPR repeats domain-containing protein</fullName>
    </recommendedName>
</protein>
<evidence type="ECO:0000256" key="1">
    <source>
        <dbReference type="SAM" id="MobiDB-lite"/>
    </source>
</evidence>
<dbReference type="OrthoDB" id="2156462at2759"/>
<feature type="transmembrane region" description="Helical" evidence="2">
    <location>
        <begin position="809"/>
        <end position="833"/>
    </location>
</feature>
<feature type="region of interest" description="Disordered" evidence="1">
    <location>
        <begin position="41"/>
        <end position="65"/>
    </location>
</feature>
<feature type="compositionally biased region" description="Low complexity" evidence="1">
    <location>
        <begin position="768"/>
        <end position="777"/>
    </location>
</feature>
<dbReference type="InterPro" id="IPR057352">
    <property type="entry name" value="TPR_TmcB/C"/>
</dbReference>
<feature type="region of interest" description="Disordered" evidence="1">
    <location>
        <begin position="754"/>
        <end position="783"/>
    </location>
</feature>
<feature type="compositionally biased region" description="Polar residues" evidence="1">
    <location>
        <begin position="8"/>
        <end position="17"/>
    </location>
</feature>
<keyword evidence="2" id="KW-0472">Membrane</keyword>
<evidence type="ECO:0000259" key="3">
    <source>
        <dbReference type="Pfam" id="PF25474"/>
    </source>
</evidence>
<feature type="domain" description="TmcB/TmcC TPR repeats" evidence="3">
    <location>
        <begin position="592"/>
        <end position="699"/>
    </location>
</feature>
<name>A0A139A9B2_GONPJ</name>
<accession>A0A139A9B2</accession>
<feature type="transmembrane region" description="Helical" evidence="2">
    <location>
        <begin position="258"/>
        <end position="280"/>
    </location>
</feature>
<dbReference type="OMA" id="DQMINDY"/>
<dbReference type="Pfam" id="PF25474">
    <property type="entry name" value="TPR_TmcB"/>
    <property type="match status" value="1"/>
</dbReference>
<feature type="transmembrane region" description="Helical" evidence="2">
    <location>
        <begin position="203"/>
        <end position="223"/>
    </location>
</feature>
<feature type="region of interest" description="Disordered" evidence="1">
    <location>
        <begin position="1"/>
        <end position="20"/>
    </location>
</feature>
<evidence type="ECO:0000313" key="5">
    <source>
        <dbReference type="Proteomes" id="UP000070544"/>
    </source>
</evidence>
<feature type="compositionally biased region" description="Basic and acidic residues" evidence="1">
    <location>
        <begin position="730"/>
        <end position="748"/>
    </location>
</feature>
<keyword evidence="2" id="KW-1133">Transmembrane helix</keyword>